<dbReference type="Pfam" id="PF00903">
    <property type="entry name" value="Glyoxalase"/>
    <property type="match status" value="1"/>
</dbReference>
<feature type="domain" description="VOC" evidence="1">
    <location>
        <begin position="4"/>
        <end position="148"/>
    </location>
</feature>
<dbReference type="Gene3D" id="3.10.180.10">
    <property type="entry name" value="2,3-Dihydroxybiphenyl 1,2-Dioxygenase, domain 1"/>
    <property type="match status" value="1"/>
</dbReference>
<keyword evidence="3" id="KW-1185">Reference proteome</keyword>
<evidence type="ECO:0000259" key="1">
    <source>
        <dbReference type="PROSITE" id="PS51819"/>
    </source>
</evidence>
<organism evidence="2 3">
    <name type="scientific">Marispirochaeta aestuarii</name>
    <dbReference type="NCBI Taxonomy" id="1963862"/>
    <lineage>
        <taxon>Bacteria</taxon>
        <taxon>Pseudomonadati</taxon>
        <taxon>Spirochaetota</taxon>
        <taxon>Spirochaetia</taxon>
        <taxon>Spirochaetales</taxon>
        <taxon>Spirochaetaceae</taxon>
        <taxon>Marispirochaeta</taxon>
    </lineage>
</organism>
<proteinExistence type="predicted"/>
<protein>
    <submittedName>
        <fullName evidence="2">Glyoxalase</fullName>
    </submittedName>
</protein>
<name>A0A1Y1RV27_9SPIO</name>
<dbReference type="PROSITE" id="PS51819">
    <property type="entry name" value="VOC"/>
    <property type="match status" value="1"/>
</dbReference>
<evidence type="ECO:0000313" key="2">
    <source>
        <dbReference type="EMBL" id="ORC32999.1"/>
    </source>
</evidence>
<dbReference type="InterPro" id="IPR004360">
    <property type="entry name" value="Glyas_Fos-R_dOase_dom"/>
</dbReference>
<dbReference type="RefSeq" id="WP_083052121.1">
    <property type="nucleotide sequence ID" value="NZ_MWQY01000018.1"/>
</dbReference>
<evidence type="ECO:0000313" key="3">
    <source>
        <dbReference type="Proteomes" id="UP000192343"/>
    </source>
</evidence>
<dbReference type="AlphaFoldDB" id="A0A1Y1RV27"/>
<dbReference type="EMBL" id="MWQY01000018">
    <property type="protein sequence ID" value="ORC32999.1"/>
    <property type="molecule type" value="Genomic_DNA"/>
</dbReference>
<accession>A0A1Y1RV27</accession>
<reference evidence="2 3" key="1">
    <citation type="submission" date="2017-03" db="EMBL/GenBank/DDBJ databases">
        <title>Draft Genome sequence of Marispirochaeta sp. strain JC444.</title>
        <authorList>
            <person name="Shivani Y."/>
            <person name="Subhash Y."/>
            <person name="Sasikala C."/>
            <person name="Ramana C."/>
        </authorList>
    </citation>
    <scope>NUCLEOTIDE SEQUENCE [LARGE SCALE GENOMIC DNA]</scope>
    <source>
        <strain evidence="2 3">JC444</strain>
    </source>
</reference>
<dbReference type="OrthoDB" id="2613830at2"/>
<gene>
    <name evidence="2" type="ORF">B4O97_15225</name>
</gene>
<dbReference type="Proteomes" id="UP000192343">
    <property type="component" value="Unassembled WGS sequence"/>
</dbReference>
<dbReference type="InterPro" id="IPR037523">
    <property type="entry name" value="VOC_core"/>
</dbReference>
<dbReference type="InterPro" id="IPR029068">
    <property type="entry name" value="Glyas_Bleomycin-R_OHBP_Dase"/>
</dbReference>
<dbReference type="STRING" id="1963862.B4O97_15225"/>
<comment type="caution">
    <text evidence="2">The sequence shown here is derived from an EMBL/GenBank/DDBJ whole genome shotgun (WGS) entry which is preliminary data.</text>
</comment>
<dbReference type="SUPFAM" id="SSF54593">
    <property type="entry name" value="Glyoxalase/Bleomycin resistance protein/Dihydroxybiphenyl dioxygenase"/>
    <property type="match status" value="1"/>
</dbReference>
<sequence length="149" mass="16772">MATKFSHKNIISKNWKKLADFYIRVFDCRPKPPQRDLSGEWLDRLTSLSNASIKGMHLLLPGYDIAGPTLEIFEYNDEIINTSKKINLEGFGHIAFAVEDVELKLNLLLENGGSVVGRLIDAEIDGVGKITVVYAKDPEGNIIEIQKWE</sequence>